<sequence length="214" mass="24198">MKPNATSRGALRPHYAGRAPPLLLAALLIGLALIGFCYYNLSSQYSALEAQYRDLQDRFRVYAEKREALEAQEEVLKKKLDTTQRELSEQSRLSALRDKEKSAVEVSLRKKDEELMTKTREAEAATNGMTECMQRLNETSTKLTQREGALAKLNEEVNALKEKQVVVKPVQMEQQTPKVEVKQTQRKEDSVRGSTVQEQALDPDVHPKPQDAAQ</sequence>
<evidence type="ECO:0000256" key="5">
    <source>
        <dbReference type="ARBA" id="ARBA00022989"/>
    </source>
</evidence>
<evidence type="ECO:0000256" key="7">
    <source>
        <dbReference type="ARBA" id="ARBA00023136"/>
    </source>
</evidence>
<evidence type="ECO:0000256" key="6">
    <source>
        <dbReference type="ARBA" id="ARBA00023054"/>
    </source>
</evidence>
<dbReference type="GO" id="GO:0016020">
    <property type="term" value="C:membrane"/>
    <property type="evidence" value="ECO:0007669"/>
    <property type="project" value="UniProtKB-SubCell"/>
</dbReference>
<feature type="compositionally biased region" description="Basic and acidic residues" evidence="9">
    <location>
        <begin position="179"/>
        <end position="191"/>
    </location>
</feature>
<feature type="transmembrane region" description="Helical" evidence="10">
    <location>
        <begin position="21"/>
        <end position="41"/>
    </location>
</feature>
<name>A0A2R5LMW4_9ACAR</name>
<accession>A0A2R5LMW4</accession>
<keyword evidence="4" id="KW-0735">Signal-anchor</keyword>
<protein>
    <submittedName>
        <fullName evidence="11">Protein involved in the er to golgi transport step of secretion</fullName>
    </submittedName>
</protein>
<evidence type="ECO:0000256" key="8">
    <source>
        <dbReference type="SAM" id="Coils"/>
    </source>
</evidence>
<evidence type="ECO:0000256" key="1">
    <source>
        <dbReference type="ARBA" id="ARBA00004606"/>
    </source>
</evidence>
<keyword evidence="7 10" id="KW-0472">Membrane</keyword>
<feature type="coiled-coil region" evidence="8">
    <location>
        <begin position="38"/>
        <end position="86"/>
    </location>
</feature>
<dbReference type="InterPro" id="IPR026139">
    <property type="entry name" value="GOLM1/CASC4"/>
</dbReference>
<evidence type="ECO:0000256" key="2">
    <source>
        <dbReference type="ARBA" id="ARBA00007474"/>
    </source>
</evidence>
<comment type="similarity">
    <text evidence="2">Belongs to the GOLM family.</text>
</comment>
<dbReference type="PRINTS" id="PR02084">
    <property type="entry name" value="GOLM1CASC4"/>
</dbReference>
<comment type="subcellular location">
    <subcellularLocation>
        <location evidence="1">Membrane</location>
        <topology evidence="1">Single-pass type II membrane protein</topology>
    </subcellularLocation>
</comment>
<evidence type="ECO:0000256" key="4">
    <source>
        <dbReference type="ARBA" id="ARBA00022968"/>
    </source>
</evidence>
<reference evidence="11" key="1">
    <citation type="submission" date="2018-03" db="EMBL/GenBank/DDBJ databases">
        <title>The relapsing fever spirochete Borrelia turicatae persists in the highly oxidative environment of its soft-bodied tick vector.</title>
        <authorList>
            <person name="Bourret T.J."/>
            <person name="Boyle W.K."/>
            <person name="Valenzuela J.G."/>
            <person name="Oliveira F."/>
            <person name="Lopez J.E."/>
        </authorList>
    </citation>
    <scope>NUCLEOTIDE SEQUENCE</scope>
    <source>
        <strain evidence="11">Kansas strain/isolate</strain>
        <tissue evidence="11">Salivary glands</tissue>
    </source>
</reference>
<dbReference type="AlphaFoldDB" id="A0A2R5LMW4"/>
<keyword evidence="6 8" id="KW-0175">Coiled coil</keyword>
<feature type="compositionally biased region" description="Basic and acidic residues" evidence="9">
    <location>
        <begin position="203"/>
        <end position="214"/>
    </location>
</feature>
<keyword evidence="5 10" id="KW-1133">Transmembrane helix</keyword>
<keyword evidence="3 10" id="KW-0812">Transmembrane</keyword>
<evidence type="ECO:0000256" key="10">
    <source>
        <dbReference type="SAM" id="Phobius"/>
    </source>
</evidence>
<evidence type="ECO:0000256" key="3">
    <source>
        <dbReference type="ARBA" id="ARBA00022692"/>
    </source>
</evidence>
<feature type="region of interest" description="Disordered" evidence="9">
    <location>
        <begin position="169"/>
        <end position="214"/>
    </location>
</feature>
<dbReference type="EMBL" id="GGLE01006750">
    <property type="protein sequence ID" value="MBY10876.1"/>
    <property type="molecule type" value="Transcribed_RNA"/>
</dbReference>
<organism evidence="11">
    <name type="scientific">Ornithodoros turicata</name>
    <dbReference type="NCBI Taxonomy" id="34597"/>
    <lineage>
        <taxon>Eukaryota</taxon>
        <taxon>Metazoa</taxon>
        <taxon>Ecdysozoa</taxon>
        <taxon>Arthropoda</taxon>
        <taxon>Chelicerata</taxon>
        <taxon>Arachnida</taxon>
        <taxon>Acari</taxon>
        <taxon>Parasitiformes</taxon>
        <taxon>Ixodida</taxon>
        <taxon>Ixodoidea</taxon>
        <taxon>Argasidae</taxon>
        <taxon>Ornithodorinae</taxon>
        <taxon>Ornithodoros</taxon>
    </lineage>
</organism>
<feature type="coiled-coil region" evidence="8">
    <location>
        <begin position="136"/>
        <end position="163"/>
    </location>
</feature>
<proteinExistence type="inferred from homology"/>
<evidence type="ECO:0000256" key="9">
    <source>
        <dbReference type="SAM" id="MobiDB-lite"/>
    </source>
</evidence>
<evidence type="ECO:0000313" key="11">
    <source>
        <dbReference type="EMBL" id="MBY10876.1"/>
    </source>
</evidence>